<keyword evidence="11" id="KW-1185">Reference proteome</keyword>
<evidence type="ECO:0000313" key="11">
    <source>
        <dbReference type="Proteomes" id="UP000789396"/>
    </source>
</evidence>
<protein>
    <submittedName>
        <fullName evidence="10">15767_t:CDS:1</fullName>
    </submittedName>
</protein>
<dbReference type="Proteomes" id="UP000789396">
    <property type="component" value="Unassembled WGS sequence"/>
</dbReference>
<name>A0A9N9ACE9_9GLOM</name>
<dbReference type="PROSITE" id="PS50893">
    <property type="entry name" value="ABC_TRANSPORTER_2"/>
    <property type="match status" value="1"/>
</dbReference>
<keyword evidence="8" id="KW-0472">Membrane</keyword>
<dbReference type="AlphaFoldDB" id="A0A9N9ACE9"/>
<evidence type="ECO:0000256" key="1">
    <source>
        <dbReference type="ARBA" id="ARBA00004141"/>
    </source>
</evidence>
<dbReference type="SUPFAM" id="SSF52540">
    <property type="entry name" value="P-loop containing nucleoside triphosphate hydrolases"/>
    <property type="match status" value="1"/>
</dbReference>
<accession>A0A9N9ACE9</accession>
<organism evidence="10 11">
    <name type="scientific">Racocetra fulgida</name>
    <dbReference type="NCBI Taxonomy" id="60492"/>
    <lineage>
        <taxon>Eukaryota</taxon>
        <taxon>Fungi</taxon>
        <taxon>Fungi incertae sedis</taxon>
        <taxon>Mucoromycota</taxon>
        <taxon>Glomeromycotina</taxon>
        <taxon>Glomeromycetes</taxon>
        <taxon>Diversisporales</taxon>
        <taxon>Gigasporaceae</taxon>
        <taxon>Racocetra</taxon>
    </lineage>
</organism>
<keyword evidence="5" id="KW-0547">Nucleotide-binding</keyword>
<comment type="caution">
    <text evidence="10">The sequence shown here is derived from an EMBL/GenBank/DDBJ whole genome shotgun (WGS) entry which is preliminary data.</text>
</comment>
<evidence type="ECO:0000256" key="6">
    <source>
        <dbReference type="ARBA" id="ARBA00022840"/>
    </source>
</evidence>
<dbReference type="GO" id="GO:0042626">
    <property type="term" value="F:ATPase-coupled transmembrane transporter activity"/>
    <property type="evidence" value="ECO:0007669"/>
    <property type="project" value="TreeGrafter"/>
</dbReference>
<dbReference type="InterPro" id="IPR050173">
    <property type="entry name" value="ABC_transporter_C-like"/>
</dbReference>
<feature type="domain" description="ABC transporter" evidence="9">
    <location>
        <begin position="40"/>
        <end position="286"/>
    </location>
</feature>
<dbReference type="PROSITE" id="PS00211">
    <property type="entry name" value="ABC_TRANSPORTER_1"/>
    <property type="match status" value="1"/>
</dbReference>
<dbReference type="GO" id="GO:0016887">
    <property type="term" value="F:ATP hydrolysis activity"/>
    <property type="evidence" value="ECO:0007669"/>
    <property type="project" value="InterPro"/>
</dbReference>
<sequence>ETNMNSVERLVYYNDKLEIEAESIIPDNRPPPGWPSRGEIHIKNLEIKYGLDSLLILKGISLDIMAAEKIGIVGRTAMSFFRFIEATSGSIVIDDVDISTIGLKDLRSNITIIPQDPVLFNGTIRSNLDPFNEHSDLKLWNTLRRVQLIKNSNPTSEKIELEESDVIHSISDQEALTLDSPVKENGSNFSQGQQQLIAMARALVRDSKLIIMDEATASIDFKTDHLIQATIREEFKNSTVITIAHRLRTVMDYDKILVMDDGNVVEFDIPYLLMQKPDGWFRGMCKKSGEFAELMKIAKQKYEKISLSC</sequence>
<evidence type="ECO:0000256" key="3">
    <source>
        <dbReference type="ARBA" id="ARBA00022448"/>
    </source>
</evidence>
<reference evidence="10" key="1">
    <citation type="submission" date="2021-06" db="EMBL/GenBank/DDBJ databases">
        <authorList>
            <person name="Kallberg Y."/>
            <person name="Tangrot J."/>
            <person name="Rosling A."/>
        </authorList>
    </citation>
    <scope>NUCLEOTIDE SEQUENCE</scope>
    <source>
        <strain evidence="10">IN212</strain>
    </source>
</reference>
<comment type="subcellular location">
    <subcellularLocation>
        <location evidence="1">Membrane</location>
        <topology evidence="1">Multi-pass membrane protein</topology>
    </subcellularLocation>
</comment>
<dbReference type="OrthoDB" id="6500128at2759"/>
<dbReference type="Gene3D" id="3.40.50.300">
    <property type="entry name" value="P-loop containing nucleotide triphosphate hydrolases"/>
    <property type="match status" value="1"/>
</dbReference>
<keyword evidence="6" id="KW-0067">ATP-binding</keyword>
<comment type="similarity">
    <text evidence="2">Belongs to the ABC transporter superfamily. ABCC family. Conjugate transporter (TC 3.A.1.208) subfamily.</text>
</comment>
<dbReference type="EMBL" id="CAJVPZ010003124">
    <property type="protein sequence ID" value="CAG8525229.1"/>
    <property type="molecule type" value="Genomic_DNA"/>
</dbReference>
<dbReference type="InterPro" id="IPR017871">
    <property type="entry name" value="ABC_transporter-like_CS"/>
</dbReference>
<keyword evidence="4" id="KW-0812">Transmembrane</keyword>
<evidence type="ECO:0000313" key="10">
    <source>
        <dbReference type="EMBL" id="CAG8525229.1"/>
    </source>
</evidence>
<dbReference type="GO" id="GO:0005524">
    <property type="term" value="F:ATP binding"/>
    <property type="evidence" value="ECO:0007669"/>
    <property type="project" value="UniProtKB-KW"/>
</dbReference>
<evidence type="ECO:0000256" key="2">
    <source>
        <dbReference type="ARBA" id="ARBA00009726"/>
    </source>
</evidence>
<evidence type="ECO:0000256" key="4">
    <source>
        <dbReference type="ARBA" id="ARBA00022692"/>
    </source>
</evidence>
<dbReference type="InterPro" id="IPR027417">
    <property type="entry name" value="P-loop_NTPase"/>
</dbReference>
<dbReference type="InterPro" id="IPR003439">
    <property type="entry name" value="ABC_transporter-like_ATP-bd"/>
</dbReference>
<dbReference type="PANTHER" id="PTHR24223:SF456">
    <property type="entry name" value="MULTIDRUG RESISTANCE-ASSOCIATED PROTEIN LETHAL(2)03659"/>
    <property type="match status" value="1"/>
</dbReference>
<evidence type="ECO:0000256" key="7">
    <source>
        <dbReference type="ARBA" id="ARBA00022989"/>
    </source>
</evidence>
<keyword evidence="7" id="KW-1133">Transmembrane helix</keyword>
<feature type="non-terminal residue" evidence="10">
    <location>
        <position position="309"/>
    </location>
</feature>
<gene>
    <name evidence="10" type="ORF">RFULGI_LOCUS3540</name>
</gene>
<keyword evidence="3" id="KW-0813">Transport</keyword>
<evidence type="ECO:0000256" key="8">
    <source>
        <dbReference type="ARBA" id="ARBA00023136"/>
    </source>
</evidence>
<proteinExistence type="inferred from homology"/>
<evidence type="ECO:0000259" key="9">
    <source>
        <dbReference type="PROSITE" id="PS50893"/>
    </source>
</evidence>
<dbReference type="CDD" id="cd03244">
    <property type="entry name" value="ABCC_MRP_domain2"/>
    <property type="match status" value="1"/>
</dbReference>
<dbReference type="Pfam" id="PF00005">
    <property type="entry name" value="ABC_tran"/>
    <property type="match status" value="1"/>
</dbReference>
<dbReference type="GO" id="GO:0016020">
    <property type="term" value="C:membrane"/>
    <property type="evidence" value="ECO:0007669"/>
    <property type="project" value="UniProtKB-SubCell"/>
</dbReference>
<evidence type="ECO:0000256" key="5">
    <source>
        <dbReference type="ARBA" id="ARBA00022741"/>
    </source>
</evidence>
<dbReference type="FunFam" id="3.40.50.300:FF:000565">
    <property type="entry name" value="ABC bile acid transporter"/>
    <property type="match status" value="1"/>
</dbReference>
<dbReference type="PANTHER" id="PTHR24223">
    <property type="entry name" value="ATP-BINDING CASSETTE SUB-FAMILY C"/>
    <property type="match status" value="1"/>
</dbReference>